<protein>
    <submittedName>
        <fullName evidence="1">Uncharacterized protein</fullName>
    </submittedName>
</protein>
<dbReference type="EMBL" id="LAZR01022042">
    <property type="protein sequence ID" value="KKL83223.1"/>
    <property type="molecule type" value="Genomic_DNA"/>
</dbReference>
<proteinExistence type="predicted"/>
<name>A0A0F9FAC1_9ZZZZ</name>
<accession>A0A0F9FAC1</accession>
<comment type="caution">
    <text evidence="1">The sequence shown here is derived from an EMBL/GenBank/DDBJ whole genome shotgun (WGS) entry which is preliminary data.</text>
</comment>
<gene>
    <name evidence="1" type="ORF">LCGC14_1976860</name>
</gene>
<organism evidence="1">
    <name type="scientific">marine sediment metagenome</name>
    <dbReference type="NCBI Taxonomy" id="412755"/>
    <lineage>
        <taxon>unclassified sequences</taxon>
        <taxon>metagenomes</taxon>
        <taxon>ecological metagenomes</taxon>
    </lineage>
</organism>
<reference evidence="1" key="1">
    <citation type="journal article" date="2015" name="Nature">
        <title>Complex archaea that bridge the gap between prokaryotes and eukaryotes.</title>
        <authorList>
            <person name="Spang A."/>
            <person name="Saw J.H."/>
            <person name="Jorgensen S.L."/>
            <person name="Zaremba-Niedzwiedzka K."/>
            <person name="Martijn J."/>
            <person name="Lind A.E."/>
            <person name="van Eijk R."/>
            <person name="Schleper C."/>
            <person name="Guy L."/>
            <person name="Ettema T.J."/>
        </authorList>
    </citation>
    <scope>NUCLEOTIDE SEQUENCE</scope>
</reference>
<sequence length="231" mass="24243">FELELNKETEVEETHGFGDSWVEVETTDINRGGVTQRGWYDDATDKTSDALVANPGVSRVLLAGIEGNVQGGAAVGFQGAMQRNIARNPIRGELTKISAEYLSDGEVDDVDHEIVQTLSAEAGDGATSDGSWDNGGASANGGAAYLEVTALALGGYTNVEVKLQESSDDGTDPWADVAGGTFTVVTTAPNAERLVLAPLLAIEQYVRVLLTWNGAGSSESITLIVTLVRDP</sequence>
<dbReference type="AlphaFoldDB" id="A0A0F9FAC1"/>
<evidence type="ECO:0000313" key="1">
    <source>
        <dbReference type="EMBL" id="KKL83223.1"/>
    </source>
</evidence>
<feature type="non-terminal residue" evidence="1">
    <location>
        <position position="1"/>
    </location>
</feature>
<dbReference type="Gene3D" id="2.60.120.1110">
    <property type="match status" value="1"/>
</dbReference>